<accession>A0ABD1I400</accession>
<gene>
    <name evidence="1" type="ORF">AAHA92_05904</name>
</gene>
<protein>
    <submittedName>
        <fullName evidence="1">Uncharacterized protein</fullName>
    </submittedName>
</protein>
<organism evidence="1 2">
    <name type="scientific">Salvia divinorum</name>
    <name type="common">Maria pastora</name>
    <name type="synonym">Diviner's sage</name>
    <dbReference type="NCBI Taxonomy" id="28513"/>
    <lineage>
        <taxon>Eukaryota</taxon>
        <taxon>Viridiplantae</taxon>
        <taxon>Streptophyta</taxon>
        <taxon>Embryophyta</taxon>
        <taxon>Tracheophyta</taxon>
        <taxon>Spermatophyta</taxon>
        <taxon>Magnoliopsida</taxon>
        <taxon>eudicotyledons</taxon>
        <taxon>Gunneridae</taxon>
        <taxon>Pentapetalae</taxon>
        <taxon>asterids</taxon>
        <taxon>lamiids</taxon>
        <taxon>Lamiales</taxon>
        <taxon>Lamiaceae</taxon>
        <taxon>Nepetoideae</taxon>
        <taxon>Mentheae</taxon>
        <taxon>Salviinae</taxon>
        <taxon>Salvia</taxon>
        <taxon>Salvia subgen. Calosphace</taxon>
    </lineage>
</organism>
<dbReference type="AlphaFoldDB" id="A0ABD1I400"/>
<sequence length="100" mass="11522">MVLSIVETDLHLDVKKNDEKAKKMQMQEDAVKNSPTVTGQNQEMVLPLFVRNVSWPDNPALTRHVEKMQTTLILRRVTRSLGIYLNFAYFRCANPINAHI</sequence>
<dbReference type="EMBL" id="JBEAFC010000003">
    <property type="protein sequence ID" value="KAL1563436.1"/>
    <property type="molecule type" value="Genomic_DNA"/>
</dbReference>
<keyword evidence="2" id="KW-1185">Reference proteome</keyword>
<evidence type="ECO:0000313" key="1">
    <source>
        <dbReference type="EMBL" id="KAL1563436.1"/>
    </source>
</evidence>
<comment type="caution">
    <text evidence="1">The sequence shown here is derived from an EMBL/GenBank/DDBJ whole genome shotgun (WGS) entry which is preliminary data.</text>
</comment>
<proteinExistence type="predicted"/>
<evidence type="ECO:0000313" key="2">
    <source>
        <dbReference type="Proteomes" id="UP001567538"/>
    </source>
</evidence>
<reference evidence="1 2" key="1">
    <citation type="submission" date="2024-06" db="EMBL/GenBank/DDBJ databases">
        <title>A chromosome level genome sequence of Diviner's sage (Salvia divinorum).</title>
        <authorList>
            <person name="Ford S.A."/>
            <person name="Ro D.-K."/>
            <person name="Ness R.W."/>
            <person name="Phillips M.A."/>
        </authorList>
    </citation>
    <scope>NUCLEOTIDE SEQUENCE [LARGE SCALE GENOMIC DNA]</scope>
    <source>
        <strain evidence="1">SAF-2024a</strain>
        <tissue evidence="1">Leaf</tissue>
    </source>
</reference>
<name>A0ABD1I400_SALDI</name>
<dbReference type="Proteomes" id="UP001567538">
    <property type="component" value="Unassembled WGS sequence"/>
</dbReference>